<accession>A0A8X6PCK5</accession>
<dbReference type="Proteomes" id="UP000887013">
    <property type="component" value="Unassembled WGS sequence"/>
</dbReference>
<name>A0A8X6PCK5_NEPPI</name>
<dbReference type="AlphaFoldDB" id="A0A8X6PCK5"/>
<sequence>MQIVGKEIIFRSRSSCPCCLHSARRSCKSLFPRQKILDMEKKFLIPTYLNPPKDPDQRSTTLSDPGSGRRVSVDPSSVDGRILKTKCGII</sequence>
<comment type="caution">
    <text evidence="2">The sequence shown here is derived from an EMBL/GenBank/DDBJ whole genome shotgun (WGS) entry which is preliminary data.</text>
</comment>
<feature type="region of interest" description="Disordered" evidence="1">
    <location>
        <begin position="47"/>
        <end position="76"/>
    </location>
</feature>
<proteinExistence type="predicted"/>
<evidence type="ECO:0000313" key="2">
    <source>
        <dbReference type="EMBL" id="GFT59447.1"/>
    </source>
</evidence>
<evidence type="ECO:0000313" key="3">
    <source>
        <dbReference type="Proteomes" id="UP000887013"/>
    </source>
</evidence>
<gene>
    <name evidence="2" type="ORF">NPIL_155721</name>
</gene>
<protein>
    <submittedName>
        <fullName evidence="2">Uncharacterized protein</fullName>
    </submittedName>
</protein>
<keyword evidence="3" id="KW-1185">Reference proteome</keyword>
<organism evidence="2 3">
    <name type="scientific">Nephila pilipes</name>
    <name type="common">Giant wood spider</name>
    <name type="synonym">Nephila maculata</name>
    <dbReference type="NCBI Taxonomy" id="299642"/>
    <lineage>
        <taxon>Eukaryota</taxon>
        <taxon>Metazoa</taxon>
        <taxon>Ecdysozoa</taxon>
        <taxon>Arthropoda</taxon>
        <taxon>Chelicerata</taxon>
        <taxon>Arachnida</taxon>
        <taxon>Araneae</taxon>
        <taxon>Araneomorphae</taxon>
        <taxon>Entelegynae</taxon>
        <taxon>Araneoidea</taxon>
        <taxon>Nephilidae</taxon>
        <taxon>Nephila</taxon>
    </lineage>
</organism>
<reference evidence="2" key="1">
    <citation type="submission" date="2020-08" db="EMBL/GenBank/DDBJ databases">
        <title>Multicomponent nature underlies the extraordinary mechanical properties of spider dragline silk.</title>
        <authorList>
            <person name="Kono N."/>
            <person name="Nakamura H."/>
            <person name="Mori M."/>
            <person name="Yoshida Y."/>
            <person name="Ohtoshi R."/>
            <person name="Malay A.D."/>
            <person name="Moran D.A.P."/>
            <person name="Tomita M."/>
            <person name="Numata K."/>
            <person name="Arakawa K."/>
        </authorList>
    </citation>
    <scope>NUCLEOTIDE SEQUENCE</scope>
</reference>
<dbReference type="EMBL" id="BMAW01067378">
    <property type="protein sequence ID" value="GFT59447.1"/>
    <property type="molecule type" value="Genomic_DNA"/>
</dbReference>
<evidence type="ECO:0000256" key="1">
    <source>
        <dbReference type="SAM" id="MobiDB-lite"/>
    </source>
</evidence>